<protein>
    <submittedName>
        <fullName evidence="1">Uncharacterized protein</fullName>
    </submittedName>
</protein>
<dbReference type="EMBL" id="AMYD01004439">
    <property type="protein sequence ID" value="EQB43163.1"/>
    <property type="molecule type" value="Genomic_DNA"/>
</dbReference>
<comment type="caution">
    <text evidence="1">The sequence shown here is derived from an EMBL/GenBank/DDBJ whole genome shotgun (WGS) entry which is preliminary data.</text>
</comment>
<proteinExistence type="predicted"/>
<sequence length="12" mass="1126">MNIAIAGCGSCS</sequence>
<gene>
    <name evidence="1" type="ORF">CGLO_18221</name>
</gene>
<accession>T0JRY6</accession>
<evidence type="ECO:0000313" key="1">
    <source>
        <dbReference type="EMBL" id="EQB43163.1"/>
    </source>
</evidence>
<dbReference type="HOGENOM" id="CLU_3436760_0_0_1"/>
<name>T0JRY6_COLGC</name>
<reference evidence="2" key="1">
    <citation type="journal article" date="2013" name="Mol. Plant Microbe Interact.">
        <title>Global aspects of pacC regulation of pathogenicity genes in Colletotrichum gloeosporioides as revealed by transcriptome analysis.</title>
        <authorList>
            <person name="Alkan N."/>
            <person name="Meng X."/>
            <person name="Friedlander G."/>
            <person name="Reuveni E."/>
            <person name="Sukno S."/>
            <person name="Sherman A."/>
            <person name="Thon M."/>
            <person name="Fluhr R."/>
            <person name="Prusky D."/>
        </authorList>
    </citation>
    <scope>NUCLEOTIDE SEQUENCE [LARGE SCALE GENOMIC DNA]</scope>
    <source>
        <strain evidence="2">Cg-14</strain>
    </source>
</reference>
<evidence type="ECO:0000313" key="2">
    <source>
        <dbReference type="Proteomes" id="UP000015530"/>
    </source>
</evidence>
<organism evidence="1 2">
    <name type="scientific">Colletotrichum gloeosporioides (strain Cg-14)</name>
    <name type="common">Anthracnose fungus</name>
    <name type="synonym">Glomerella cingulata</name>
    <dbReference type="NCBI Taxonomy" id="1237896"/>
    <lineage>
        <taxon>Eukaryota</taxon>
        <taxon>Fungi</taxon>
        <taxon>Dikarya</taxon>
        <taxon>Ascomycota</taxon>
        <taxon>Pezizomycotina</taxon>
        <taxon>Sordariomycetes</taxon>
        <taxon>Hypocreomycetidae</taxon>
        <taxon>Glomerellales</taxon>
        <taxon>Glomerellaceae</taxon>
        <taxon>Colletotrichum</taxon>
        <taxon>Colletotrichum gloeosporioides species complex</taxon>
    </lineage>
</organism>
<dbReference type="Proteomes" id="UP000015530">
    <property type="component" value="Unassembled WGS sequence"/>
</dbReference>